<evidence type="ECO:0000313" key="5">
    <source>
        <dbReference type="Proteomes" id="UP000644140"/>
    </source>
</evidence>
<dbReference type="PANTHER" id="PTHR23542:SF1">
    <property type="entry name" value="MAJOR FACILITATOR SUPERFAMILY (MFS) PROFILE DOMAIN-CONTAINING PROTEIN"/>
    <property type="match status" value="1"/>
</dbReference>
<dbReference type="RefSeq" id="WP_198114550.1">
    <property type="nucleotide sequence ID" value="NZ_CP066121.1"/>
</dbReference>
<dbReference type="GO" id="GO:0022857">
    <property type="term" value="F:transmembrane transporter activity"/>
    <property type="evidence" value="ECO:0007669"/>
    <property type="project" value="InterPro"/>
</dbReference>
<dbReference type="Pfam" id="PF07690">
    <property type="entry name" value="MFS_1"/>
    <property type="match status" value="2"/>
</dbReference>
<evidence type="ECO:0000256" key="3">
    <source>
        <dbReference type="ARBA" id="ARBA00023136"/>
    </source>
</evidence>
<gene>
    <name evidence="4" type="ORF">I9054_012745</name>
</gene>
<evidence type="ECO:0000313" key="4">
    <source>
        <dbReference type="EMBL" id="UUN96245.1"/>
    </source>
</evidence>
<evidence type="ECO:0000256" key="2">
    <source>
        <dbReference type="ARBA" id="ARBA00022989"/>
    </source>
</evidence>
<reference evidence="4" key="1">
    <citation type="submission" date="2022-02" db="EMBL/GenBank/DDBJ databases">
        <title>Characterization of Tn125 harboring carbapenem-resistant Acinetobacter bereziniae clinical isolates.</title>
        <authorList>
            <person name="Wong N.-K."/>
            <person name="Pan Q."/>
        </authorList>
    </citation>
    <scope>NUCLEOTIDE SEQUENCE</scope>
    <source>
        <strain evidence="4">GD03393</strain>
    </source>
</reference>
<keyword evidence="3" id="KW-0472">Membrane</keyword>
<dbReference type="AlphaFoldDB" id="A0A8I1ACT6"/>
<keyword evidence="2" id="KW-1133">Transmembrane helix</keyword>
<dbReference type="InterPro" id="IPR011701">
    <property type="entry name" value="MFS"/>
</dbReference>
<dbReference type="InterPro" id="IPR036259">
    <property type="entry name" value="MFS_trans_sf"/>
</dbReference>
<dbReference type="PROSITE" id="PS50850">
    <property type="entry name" value="MFS"/>
    <property type="match status" value="1"/>
</dbReference>
<dbReference type="Gene3D" id="1.20.1250.20">
    <property type="entry name" value="MFS general substrate transporter like domains"/>
    <property type="match status" value="2"/>
</dbReference>
<sequence length="399" mass="42992">MIDAYRELFLKPHTTTFTMAGLIARIALPMSSIGIILMISQLYDSYALAGLVSATFVLTYALISPQVSRLVDRYGQRDILPIVTIICTVGFVILIYSAWKQTGNWCLFIGAFLAGFMPSISAMVRARWTELYRDHPRLQSAYSLETVLDEVSFIIGPPLSVGLSIILFPQASLIVAILLLIIGVIILVLQRATEPQLDDLNTHLPNSGSIIKLANIRLLTLLMLSMGVIVGTVDIVSVAFAEAVSQPAAASLVLSAYALGSCISGLWFGALKLSMPLHRLLLCGGVATAIATIPLAWINSIAILTCVVFVAGIFFAPTMIVAMSLVERLVPKHRLTEAMTWLLAGLNIGVALGAASAGQMLDRYGLEYGFLIALGAGAIVFILALFGNYRLRHHEQSSA</sequence>
<evidence type="ECO:0000256" key="1">
    <source>
        <dbReference type="ARBA" id="ARBA00022692"/>
    </source>
</evidence>
<dbReference type="SUPFAM" id="SSF103473">
    <property type="entry name" value="MFS general substrate transporter"/>
    <property type="match status" value="1"/>
</dbReference>
<dbReference type="EMBL" id="CP092085">
    <property type="protein sequence ID" value="UUN96245.1"/>
    <property type="molecule type" value="Genomic_DNA"/>
</dbReference>
<protein>
    <submittedName>
        <fullName evidence="4">MFS transporter</fullName>
    </submittedName>
</protein>
<name>A0A8I1ACT6_ACIBZ</name>
<keyword evidence="1" id="KW-0812">Transmembrane</keyword>
<dbReference type="PANTHER" id="PTHR23542">
    <property type="match status" value="1"/>
</dbReference>
<proteinExistence type="predicted"/>
<organism evidence="4 5">
    <name type="scientific">Acinetobacter bereziniae</name>
    <name type="common">Acinetobacter genomosp. 10</name>
    <dbReference type="NCBI Taxonomy" id="106648"/>
    <lineage>
        <taxon>Bacteria</taxon>
        <taxon>Pseudomonadati</taxon>
        <taxon>Pseudomonadota</taxon>
        <taxon>Gammaproteobacteria</taxon>
        <taxon>Moraxellales</taxon>
        <taxon>Moraxellaceae</taxon>
        <taxon>Acinetobacter</taxon>
    </lineage>
</organism>
<accession>A0A8I1ACT6</accession>
<dbReference type="Proteomes" id="UP000644140">
    <property type="component" value="Chromosome"/>
</dbReference>
<dbReference type="InterPro" id="IPR020846">
    <property type="entry name" value="MFS_dom"/>
</dbReference>